<reference evidence="2" key="1">
    <citation type="submission" date="2016-09" db="EMBL/GenBank/DDBJ databases">
        <title>Complete Genome Sequence of Brevibacterium linens SMQ-1335.</title>
        <authorList>
            <person name="de Melo A.G."/>
            <person name="Labrie S.J."/>
            <person name="Dumaresq J."/>
            <person name="Roberts R.J."/>
            <person name="Tremblay D.M."/>
            <person name="Moineau S."/>
        </authorList>
    </citation>
    <scope>NUCLEOTIDE SEQUENCE [LARGE SCALE GENOMIC DNA]</scope>
    <source>
        <strain evidence="2">SMQ-1335</strain>
    </source>
</reference>
<name>A0A1D7VZT8_BREAU</name>
<sequence length="214" mass="23934">MYNESTKKLDQPPSPTYLMAIPSKVYWLAEGADSADFSTLVLLPISYDVILEQVKTGETVGVVEESRLPASFFAKLGARDIASSDEIELDDDLRLMVETLPFVLIVATIEYSLVGSDETIADQIITTPLGRYQWAEDRVTKLKEYFRDNAKFEVPLPDTDSDQSVYDVAHEIVVQEAKNLRNKNASLFGGVKDGYDNILKELNPIVTPRDPLEL</sequence>
<dbReference type="AlphaFoldDB" id="A0A1D7VZT8"/>
<accession>A0A1D7VZT8</accession>
<gene>
    <name evidence="1" type="ORF">BLSMQ_0539</name>
</gene>
<dbReference type="Proteomes" id="UP000094793">
    <property type="component" value="Chromosome"/>
</dbReference>
<protein>
    <submittedName>
        <fullName evidence="1">Uncharacterized protein</fullName>
    </submittedName>
</protein>
<dbReference type="KEGG" id="blin:BLSMQ_0539"/>
<evidence type="ECO:0000313" key="2">
    <source>
        <dbReference type="Proteomes" id="UP000094793"/>
    </source>
</evidence>
<proteinExistence type="predicted"/>
<evidence type="ECO:0000313" key="1">
    <source>
        <dbReference type="EMBL" id="AOP52253.1"/>
    </source>
</evidence>
<dbReference type="EMBL" id="CP017150">
    <property type="protein sequence ID" value="AOP52253.1"/>
    <property type="molecule type" value="Genomic_DNA"/>
</dbReference>
<organism evidence="1 2">
    <name type="scientific">Brevibacterium aurantiacum</name>
    <dbReference type="NCBI Taxonomy" id="273384"/>
    <lineage>
        <taxon>Bacteria</taxon>
        <taxon>Bacillati</taxon>
        <taxon>Actinomycetota</taxon>
        <taxon>Actinomycetes</taxon>
        <taxon>Micrococcales</taxon>
        <taxon>Brevibacteriaceae</taxon>
        <taxon>Brevibacterium</taxon>
    </lineage>
</organism>